<dbReference type="RefSeq" id="WP_006964328.1">
    <property type="nucleotide sequence ID" value="NZ_APJX01000001.1"/>
</dbReference>
<dbReference type="EMBL" id="APJX01000001">
    <property type="protein sequence ID" value="EMS81581.1"/>
    <property type="molecule type" value="Genomic_DNA"/>
</dbReference>
<dbReference type="Gene3D" id="2.60.40.2610">
    <property type="entry name" value="Outer membrane usher protein FimD, plug domain"/>
    <property type="match status" value="1"/>
</dbReference>
<dbReference type="GO" id="GO:0009279">
    <property type="term" value="C:cell outer membrane"/>
    <property type="evidence" value="ECO:0007669"/>
    <property type="project" value="TreeGrafter"/>
</dbReference>
<dbReference type="Gene3D" id="2.60.40.3110">
    <property type="match status" value="1"/>
</dbReference>
<protein>
    <submittedName>
        <fullName evidence="2">P pilus assembly porin PapC</fullName>
    </submittedName>
</protein>
<feature type="domain" description="PapC-like C-terminal" evidence="1">
    <location>
        <begin position="709"/>
        <end position="759"/>
    </location>
</feature>
<comment type="caution">
    <text evidence="2">The sequence shown here is derived from an EMBL/GenBank/DDBJ whole genome shotgun (WGS) entry which is preliminary data.</text>
</comment>
<dbReference type="InterPro" id="IPR025949">
    <property type="entry name" value="PapC-like_C"/>
</dbReference>
<dbReference type="Gene3D" id="2.60.40.2070">
    <property type="match status" value="1"/>
</dbReference>
<evidence type="ECO:0000259" key="1">
    <source>
        <dbReference type="Pfam" id="PF13953"/>
    </source>
</evidence>
<proteinExistence type="predicted"/>
<evidence type="ECO:0000313" key="3">
    <source>
        <dbReference type="Proteomes" id="UP000014216"/>
    </source>
</evidence>
<dbReference type="OrthoDB" id="8587at2"/>
<dbReference type="PANTHER" id="PTHR30451:SF5">
    <property type="entry name" value="SLR0019 PROTEIN"/>
    <property type="match status" value="1"/>
</dbReference>
<dbReference type="Pfam" id="PF00577">
    <property type="entry name" value="Usher"/>
    <property type="match status" value="1"/>
</dbReference>
<dbReference type="Pfam" id="PF13953">
    <property type="entry name" value="PapC_C"/>
    <property type="match status" value="1"/>
</dbReference>
<gene>
    <name evidence="2" type="primary">papC</name>
    <name evidence="2" type="ORF">Dpo_1c07220</name>
</gene>
<dbReference type="InterPro" id="IPR043142">
    <property type="entry name" value="PapC-like_C_sf"/>
</dbReference>
<evidence type="ECO:0000313" key="2">
    <source>
        <dbReference type="EMBL" id="EMS81581.1"/>
    </source>
</evidence>
<keyword evidence="3" id="KW-1185">Reference proteome</keyword>
<dbReference type="PANTHER" id="PTHR30451">
    <property type="entry name" value="OUTER MEMBRANE USHER PROTEIN"/>
    <property type="match status" value="1"/>
</dbReference>
<dbReference type="InterPro" id="IPR042186">
    <property type="entry name" value="FimD_plug_dom"/>
</dbReference>
<accession>S0G882</accession>
<sequence>MQKFVLSILPETAGAGRRFSPSRTDVLKSLLHVGMITWMLGGTVMANGISGFYAVVVNGVPEPGFVFVVFDEKTRPYMALKDFTALGFASDVPAVTRDGMKVVPLFGRNGLKATVDPERFVITLDILPGWYTGTRINLNAPHPGTPMPAPPGALLNYGLQVNDTDPGILTMGSNQSLALFGAQGMFQITTAATSIGRPDQKFSRLGTTYLRDNEEKLTTLLVGDGVMQPRVGVPGVRYGGISWQSNFDLDPTFSTLETPTIFDEARLPSTLEFFLNDRRVGTPLSVAPGPFEISGLPTVDTSGQVKVVIRDALNNERIVTIPYIHTERLFRQGLHSFSYTAGLLRPELDDYQTPFLASAHRWGLTRRLTLGLGGTVSADNESLGAKATFLLPGNSIGETSLAQSISEAGSGYQVGASVHWGAEVSSAGASISYASDDFRLLGDTVESPGRPRNDLRVFAARSLENLGSVSASWGRLSTWDNRTRTILGAGWAKSFRNFSVSLNGLRSDDDTTVLLTLNVPLGSRGFVSTSLQQQKDAVTMRAEYTSPPVTDKGMAYRLGLSSDLSSNDDNQSSYFAGVDARSALGEHGLDIEVRPDREAWRMRTSGSLGVLAGRTFFAPPINSGFALVTTGDAPGIPLYRWNLPVAVSDSRGQALITTLSPYQENLLAVRPEEVPLEYRITRTEITAVPRGRGGVLVEFPMLRERPALLILHLPDGRPVPAGARVKVLMSGETALVGLRGEAYLTDLPEEAELEVTHQGSFCHIIVKRPDTTDPQPRLGPYTCDLEGMK</sequence>
<dbReference type="GO" id="GO:0009297">
    <property type="term" value="P:pilus assembly"/>
    <property type="evidence" value="ECO:0007669"/>
    <property type="project" value="InterPro"/>
</dbReference>
<name>S0G882_9BACT</name>
<reference evidence="2 3" key="1">
    <citation type="journal article" date="2013" name="Genome Announc.">
        <title>Draft Genome Sequence of Desulfotignum phosphitoxidans DSM 13687 Strain FiPS-3.</title>
        <authorList>
            <person name="Poehlein A."/>
            <person name="Daniel R."/>
            <person name="Simeonova D.D."/>
        </authorList>
    </citation>
    <scope>NUCLEOTIDE SEQUENCE [LARGE SCALE GENOMIC DNA]</scope>
    <source>
        <strain evidence="2 3">DSM 13687</strain>
    </source>
</reference>
<dbReference type="Proteomes" id="UP000014216">
    <property type="component" value="Unassembled WGS sequence"/>
</dbReference>
<organism evidence="2 3">
    <name type="scientific">Desulfotignum phosphitoxidans DSM 13687</name>
    <dbReference type="NCBI Taxonomy" id="1286635"/>
    <lineage>
        <taxon>Bacteria</taxon>
        <taxon>Pseudomonadati</taxon>
        <taxon>Thermodesulfobacteriota</taxon>
        <taxon>Desulfobacteria</taxon>
        <taxon>Desulfobacterales</taxon>
        <taxon>Desulfobacteraceae</taxon>
        <taxon>Desulfotignum</taxon>
    </lineage>
</organism>
<dbReference type="GO" id="GO:0015473">
    <property type="term" value="F:fimbrial usher porin activity"/>
    <property type="evidence" value="ECO:0007669"/>
    <property type="project" value="InterPro"/>
</dbReference>
<dbReference type="AlphaFoldDB" id="S0G882"/>
<dbReference type="InterPro" id="IPR000015">
    <property type="entry name" value="Fimb_usher"/>
</dbReference>